<keyword evidence="3" id="KW-1185">Reference proteome</keyword>
<dbReference type="EMBL" id="OU898281">
    <property type="protein sequence ID" value="CAG9836672.1"/>
    <property type="molecule type" value="Genomic_DNA"/>
</dbReference>
<protein>
    <submittedName>
        <fullName evidence="2">Uncharacterized protein</fullName>
    </submittedName>
</protein>
<feature type="compositionally biased region" description="Low complexity" evidence="1">
    <location>
        <begin position="121"/>
        <end position="147"/>
    </location>
</feature>
<gene>
    <name evidence="2" type="ORF">DIABBA_LOCUS9742</name>
</gene>
<proteinExistence type="predicted"/>
<evidence type="ECO:0000313" key="3">
    <source>
        <dbReference type="Proteomes" id="UP001153709"/>
    </source>
</evidence>
<organism evidence="2 3">
    <name type="scientific">Diabrotica balteata</name>
    <name type="common">Banded cucumber beetle</name>
    <dbReference type="NCBI Taxonomy" id="107213"/>
    <lineage>
        <taxon>Eukaryota</taxon>
        <taxon>Metazoa</taxon>
        <taxon>Ecdysozoa</taxon>
        <taxon>Arthropoda</taxon>
        <taxon>Hexapoda</taxon>
        <taxon>Insecta</taxon>
        <taxon>Pterygota</taxon>
        <taxon>Neoptera</taxon>
        <taxon>Endopterygota</taxon>
        <taxon>Coleoptera</taxon>
        <taxon>Polyphaga</taxon>
        <taxon>Cucujiformia</taxon>
        <taxon>Chrysomeloidea</taxon>
        <taxon>Chrysomelidae</taxon>
        <taxon>Galerucinae</taxon>
        <taxon>Diabroticina</taxon>
        <taxon>Diabroticites</taxon>
        <taxon>Diabrotica</taxon>
    </lineage>
</organism>
<feature type="region of interest" description="Disordered" evidence="1">
    <location>
        <begin position="103"/>
        <end position="147"/>
    </location>
</feature>
<name>A0A9N9T8S3_DIABA</name>
<evidence type="ECO:0000313" key="2">
    <source>
        <dbReference type="EMBL" id="CAG9836672.1"/>
    </source>
</evidence>
<accession>A0A9N9T8S3</accession>
<dbReference type="AlphaFoldDB" id="A0A9N9T8S3"/>
<evidence type="ECO:0000256" key="1">
    <source>
        <dbReference type="SAM" id="MobiDB-lite"/>
    </source>
</evidence>
<dbReference type="Proteomes" id="UP001153709">
    <property type="component" value="Chromosome 6"/>
</dbReference>
<reference evidence="2" key="1">
    <citation type="submission" date="2022-01" db="EMBL/GenBank/DDBJ databases">
        <authorList>
            <person name="King R."/>
        </authorList>
    </citation>
    <scope>NUCLEOTIDE SEQUENCE</scope>
</reference>
<sequence length="147" mass="16640">MNLNNLDDLDTYVNYNPLKGVLAYESSGDEYEAVHKKESRWTVRPTQIWYQYLRKTSFKKNAALVSYDNANYVIVTDNDNNKPSTSLLRVDLSPEWKHQLQISDFVSDNDDESIKDPNYESDSSTSSSSSFSTSSDSFSSSSSYSPG</sequence>